<dbReference type="InterPro" id="IPR020846">
    <property type="entry name" value="MFS_dom"/>
</dbReference>
<protein>
    <submittedName>
        <fullName evidence="8">MFS transporter</fullName>
    </submittedName>
</protein>
<feature type="transmembrane region" description="Helical" evidence="6">
    <location>
        <begin position="309"/>
        <end position="331"/>
    </location>
</feature>
<organism evidence="8 9">
    <name type="scientific">Streptacidiphilus jeojiensis</name>
    <dbReference type="NCBI Taxonomy" id="3229225"/>
    <lineage>
        <taxon>Bacteria</taxon>
        <taxon>Bacillati</taxon>
        <taxon>Actinomycetota</taxon>
        <taxon>Actinomycetes</taxon>
        <taxon>Kitasatosporales</taxon>
        <taxon>Streptomycetaceae</taxon>
        <taxon>Streptacidiphilus</taxon>
    </lineage>
</organism>
<dbReference type="RefSeq" id="WP_380567737.1">
    <property type="nucleotide sequence ID" value="NZ_JBEUKS010000013.1"/>
</dbReference>
<evidence type="ECO:0000256" key="4">
    <source>
        <dbReference type="ARBA" id="ARBA00023136"/>
    </source>
</evidence>
<feature type="compositionally biased region" description="Low complexity" evidence="5">
    <location>
        <begin position="17"/>
        <end position="41"/>
    </location>
</feature>
<evidence type="ECO:0000256" key="1">
    <source>
        <dbReference type="ARBA" id="ARBA00004651"/>
    </source>
</evidence>
<evidence type="ECO:0000256" key="5">
    <source>
        <dbReference type="SAM" id="MobiDB-lite"/>
    </source>
</evidence>
<comment type="caution">
    <text evidence="8">The sequence shown here is derived from an EMBL/GenBank/DDBJ whole genome shotgun (WGS) entry which is preliminary data.</text>
</comment>
<feature type="transmembrane region" description="Helical" evidence="6">
    <location>
        <begin position="134"/>
        <end position="154"/>
    </location>
</feature>
<keyword evidence="2 6" id="KW-0812">Transmembrane</keyword>
<keyword evidence="9" id="KW-1185">Reference proteome</keyword>
<evidence type="ECO:0000259" key="7">
    <source>
        <dbReference type="PROSITE" id="PS50850"/>
    </source>
</evidence>
<dbReference type="PANTHER" id="PTHR23528:SF1">
    <property type="entry name" value="MAJOR FACILITATOR SUPERFAMILY (MFS) PROFILE DOMAIN-CONTAINING PROTEIN"/>
    <property type="match status" value="1"/>
</dbReference>
<feature type="transmembrane region" description="Helical" evidence="6">
    <location>
        <begin position="59"/>
        <end position="80"/>
    </location>
</feature>
<comment type="subcellular location">
    <subcellularLocation>
        <location evidence="1">Cell membrane</location>
        <topology evidence="1">Multi-pass membrane protein</topology>
    </subcellularLocation>
</comment>
<keyword evidence="3 6" id="KW-1133">Transmembrane helix</keyword>
<feature type="transmembrane region" description="Helical" evidence="6">
    <location>
        <begin position="220"/>
        <end position="241"/>
    </location>
</feature>
<feature type="transmembrane region" description="Helical" evidence="6">
    <location>
        <begin position="160"/>
        <end position="182"/>
    </location>
</feature>
<evidence type="ECO:0000256" key="2">
    <source>
        <dbReference type="ARBA" id="ARBA00022692"/>
    </source>
</evidence>
<dbReference type="PANTHER" id="PTHR23528">
    <property type="match status" value="1"/>
</dbReference>
<sequence>MPDSAAPAQLPPVQDAAQLAAAPATPAAPAAPAAPATAQLTPAPPAAREAERVKVRGPLLRLLLCLVPANLSLYVLWGAIPTVLLPLQVNAIDPGDKVGALATVSTVGAVAAMVAQPLAGAVSDRTRSRFGRRAPWLVAGSLIGGLCLVGMALANGIVQLAIAWTCVQIAYNFVQAPLSAILPDRVPVSARGIFSALGGLASMIGAVGGQVLGASFAQHIGAGYCALAGFSIVMLTLLAVFNGDASNLGTEREPFNPRAFLRTFWISPTRHPDYFWAFLGRLLLYTGYFAVTGYNLYLLQDYIGLGSGATAQVAALGLIGLAATVPAIVIGGVVSDRLGRRKILVFISSALVAAGLVIPWAVPSLTSMYLMAIVVGFGFGAFGSVDQVLMTQVLPSEESFAKDLGVVNIAASLPQVLAPTVGGVIVTVFGYAGLFPVGIGLSLLGAFAVFRIRSVR</sequence>
<dbReference type="PROSITE" id="PS50850">
    <property type="entry name" value="MFS"/>
    <property type="match status" value="1"/>
</dbReference>
<evidence type="ECO:0000256" key="6">
    <source>
        <dbReference type="SAM" id="Phobius"/>
    </source>
</evidence>
<dbReference type="EMBL" id="JBEUKS010000013">
    <property type="protein sequence ID" value="MFC1442637.1"/>
    <property type="molecule type" value="Genomic_DNA"/>
</dbReference>
<dbReference type="SUPFAM" id="SSF103473">
    <property type="entry name" value="MFS general substrate transporter"/>
    <property type="match status" value="1"/>
</dbReference>
<gene>
    <name evidence="8" type="ORF">ABUW04_30735</name>
</gene>
<name>A0ABV6XX12_9ACTN</name>
<feature type="transmembrane region" description="Helical" evidence="6">
    <location>
        <begin position="343"/>
        <end position="362"/>
    </location>
</feature>
<dbReference type="InterPro" id="IPR005829">
    <property type="entry name" value="Sugar_transporter_CS"/>
</dbReference>
<dbReference type="Gene3D" id="1.20.1250.20">
    <property type="entry name" value="MFS general substrate transporter like domains"/>
    <property type="match status" value="2"/>
</dbReference>
<feature type="transmembrane region" description="Helical" evidence="6">
    <location>
        <begin position="274"/>
        <end position="297"/>
    </location>
</feature>
<dbReference type="Pfam" id="PF07690">
    <property type="entry name" value="MFS_1"/>
    <property type="match status" value="1"/>
</dbReference>
<feature type="domain" description="Major facilitator superfamily (MFS) profile" evidence="7">
    <location>
        <begin position="58"/>
        <end position="456"/>
    </location>
</feature>
<feature type="transmembrane region" description="Helical" evidence="6">
    <location>
        <begin position="406"/>
        <end position="425"/>
    </location>
</feature>
<dbReference type="PROSITE" id="PS00216">
    <property type="entry name" value="SUGAR_TRANSPORT_1"/>
    <property type="match status" value="1"/>
</dbReference>
<keyword evidence="4 6" id="KW-0472">Membrane</keyword>
<evidence type="ECO:0000313" key="9">
    <source>
        <dbReference type="Proteomes" id="UP001592581"/>
    </source>
</evidence>
<reference evidence="8 9" key="1">
    <citation type="submission" date="2024-06" db="EMBL/GenBank/DDBJ databases">
        <authorList>
            <person name="Lee S.D."/>
        </authorList>
    </citation>
    <scope>NUCLEOTIDE SEQUENCE [LARGE SCALE GENOMIC DNA]</scope>
    <source>
        <strain evidence="8 9">N1-10</strain>
    </source>
</reference>
<feature type="transmembrane region" description="Helical" evidence="6">
    <location>
        <begin position="100"/>
        <end position="122"/>
    </location>
</feature>
<accession>A0ABV6XX12</accession>
<feature type="transmembrane region" description="Helical" evidence="6">
    <location>
        <begin position="431"/>
        <end position="450"/>
    </location>
</feature>
<feature type="transmembrane region" description="Helical" evidence="6">
    <location>
        <begin position="368"/>
        <end position="385"/>
    </location>
</feature>
<proteinExistence type="predicted"/>
<feature type="region of interest" description="Disordered" evidence="5">
    <location>
        <begin position="17"/>
        <end position="45"/>
    </location>
</feature>
<evidence type="ECO:0000256" key="3">
    <source>
        <dbReference type="ARBA" id="ARBA00022989"/>
    </source>
</evidence>
<dbReference type="InterPro" id="IPR036259">
    <property type="entry name" value="MFS_trans_sf"/>
</dbReference>
<dbReference type="Proteomes" id="UP001592581">
    <property type="component" value="Unassembled WGS sequence"/>
</dbReference>
<dbReference type="InterPro" id="IPR011701">
    <property type="entry name" value="MFS"/>
</dbReference>
<feature type="transmembrane region" description="Helical" evidence="6">
    <location>
        <begin position="194"/>
        <end position="214"/>
    </location>
</feature>
<evidence type="ECO:0000313" key="8">
    <source>
        <dbReference type="EMBL" id="MFC1442637.1"/>
    </source>
</evidence>